<dbReference type="EMBL" id="CH916384">
    <property type="protein sequence ID" value="EDV91626.1"/>
    <property type="molecule type" value="Genomic_DNA"/>
</dbReference>
<evidence type="ECO:0000259" key="1">
    <source>
        <dbReference type="Pfam" id="PF16032"/>
    </source>
</evidence>
<dbReference type="PhylomeDB" id="B4K024"/>
<dbReference type="AlphaFoldDB" id="B4K024"/>
<keyword evidence="3" id="KW-1185">Reference proteome</keyword>
<proteinExistence type="predicted"/>
<dbReference type="InterPro" id="IPR031992">
    <property type="entry name" value="DUF4788"/>
</dbReference>
<evidence type="ECO:0000313" key="3">
    <source>
        <dbReference type="Proteomes" id="UP000001070"/>
    </source>
</evidence>
<dbReference type="OrthoDB" id="7883086at2759"/>
<dbReference type="Pfam" id="PF16032">
    <property type="entry name" value="DUF4788"/>
    <property type="match status" value="1"/>
</dbReference>
<feature type="domain" description="DUF4788" evidence="1">
    <location>
        <begin position="15"/>
        <end position="198"/>
    </location>
</feature>
<name>B4K024_DROGR</name>
<dbReference type="eggNOG" id="ENOG502SIHJ">
    <property type="taxonomic scope" value="Eukaryota"/>
</dbReference>
<gene>
    <name evidence="2" type="primary">Dgri\GH19687</name>
    <name evidence="2" type="ORF">Dgri_GH19687</name>
</gene>
<organism evidence="3">
    <name type="scientific">Drosophila grimshawi</name>
    <name type="common">Hawaiian fruit fly</name>
    <name type="synonym">Idiomyia grimshawi</name>
    <dbReference type="NCBI Taxonomy" id="7222"/>
    <lineage>
        <taxon>Eukaryota</taxon>
        <taxon>Metazoa</taxon>
        <taxon>Ecdysozoa</taxon>
        <taxon>Arthropoda</taxon>
        <taxon>Hexapoda</taxon>
        <taxon>Insecta</taxon>
        <taxon>Pterygota</taxon>
        <taxon>Neoptera</taxon>
        <taxon>Endopterygota</taxon>
        <taxon>Diptera</taxon>
        <taxon>Brachycera</taxon>
        <taxon>Muscomorpha</taxon>
        <taxon>Ephydroidea</taxon>
        <taxon>Drosophilidae</taxon>
        <taxon>Drosophila</taxon>
        <taxon>Hawaiian Drosophila</taxon>
    </lineage>
</organism>
<dbReference type="STRING" id="7222.B4K024"/>
<dbReference type="Proteomes" id="UP000001070">
    <property type="component" value="Unassembled WGS sequence"/>
</dbReference>
<reference evidence="2 3" key="1">
    <citation type="journal article" date="2007" name="Nature">
        <title>Evolution of genes and genomes on the Drosophila phylogeny.</title>
        <authorList>
            <consortium name="Drosophila 12 Genomes Consortium"/>
            <person name="Clark A.G."/>
            <person name="Eisen M.B."/>
            <person name="Smith D.R."/>
            <person name="Bergman C.M."/>
            <person name="Oliver B."/>
            <person name="Markow T.A."/>
            <person name="Kaufman T.C."/>
            <person name="Kellis M."/>
            <person name="Gelbart W."/>
            <person name="Iyer V.N."/>
            <person name="Pollard D.A."/>
            <person name="Sackton T.B."/>
            <person name="Larracuente A.M."/>
            <person name="Singh N.D."/>
            <person name="Abad J.P."/>
            <person name="Abt D.N."/>
            <person name="Adryan B."/>
            <person name="Aguade M."/>
            <person name="Akashi H."/>
            <person name="Anderson W.W."/>
            <person name="Aquadro C.F."/>
            <person name="Ardell D.H."/>
            <person name="Arguello R."/>
            <person name="Artieri C.G."/>
            <person name="Barbash D.A."/>
            <person name="Barker D."/>
            <person name="Barsanti P."/>
            <person name="Batterham P."/>
            <person name="Batzoglou S."/>
            <person name="Begun D."/>
            <person name="Bhutkar A."/>
            <person name="Blanco E."/>
            <person name="Bosak S.A."/>
            <person name="Bradley R.K."/>
            <person name="Brand A.D."/>
            <person name="Brent M.R."/>
            <person name="Brooks A.N."/>
            <person name="Brown R.H."/>
            <person name="Butlin R.K."/>
            <person name="Caggese C."/>
            <person name="Calvi B.R."/>
            <person name="Bernardo de Carvalho A."/>
            <person name="Caspi A."/>
            <person name="Castrezana S."/>
            <person name="Celniker S.E."/>
            <person name="Chang J.L."/>
            <person name="Chapple C."/>
            <person name="Chatterji S."/>
            <person name="Chinwalla A."/>
            <person name="Civetta A."/>
            <person name="Clifton S.W."/>
            <person name="Comeron J.M."/>
            <person name="Costello J.C."/>
            <person name="Coyne J.A."/>
            <person name="Daub J."/>
            <person name="David R.G."/>
            <person name="Delcher A.L."/>
            <person name="Delehaunty K."/>
            <person name="Do C.B."/>
            <person name="Ebling H."/>
            <person name="Edwards K."/>
            <person name="Eickbush T."/>
            <person name="Evans J.D."/>
            <person name="Filipski A."/>
            <person name="Findeiss S."/>
            <person name="Freyhult E."/>
            <person name="Fulton L."/>
            <person name="Fulton R."/>
            <person name="Garcia A.C."/>
            <person name="Gardiner A."/>
            <person name="Garfield D.A."/>
            <person name="Garvin B.E."/>
            <person name="Gibson G."/>
            <person name="Gilbert D."/>
            <person name="Gnerre S."/>
            <person name="Godfrey J."/>
            <person name="Good R."/>
            <person name="Gotea V."/>
            <person name="Gravely B."/>
            <person name="Greenberg A.J."/>
            <person name="Griffiths-Jones S."/>
            <person name="Gross S."/>
            <person name="Guigo R."/>
            <person name="Gustafson E.A."/>
            <person name="Haerty W."/>
            <person name="Hahn M.W."/>
            <person name="Halligan D.L."/>
            <person name="Halpern A.L."/>
            <person name="Halter G.M."/>
            <person name="Han M.V."/>
            <person name="Heger A."/>
            <person name="Hillier L."/>
            <person name="Hinrichs A.S."/>
            <person name="Holmes I."/>
            <person name="Hoskins R.A."/>
            <person name="Hubisz M.J."/>
            <person name="Hultmark D."/>
            <person name="Huntley M.A."/>
            <person name="Jaffe D.B."/>
            <person name="Jagadeeshan S."/>
            <person name="Jeck W.R."/>
            <person name="Johnson J."/>
            <person name="Jones C.D."/>
            <person name="Jordan W.C."/>
            <person name="Karpen G.H."/>
            <person name="Kataoka E."/>
            <person name="Keightley P.D."/>
            <person name="Kheradpour P."/>
            <person name="Kirkness E.F."/>
            <person name="Koerich L.B."/>
            <person name="Kristiansen K."/>
            <person name="Kudrna D."/>
            <person name="Kulathinal R.J."/>
            <person name="Kumar S."/>
            <person name="Kwok R."/>
            <person name="Lander E."/>
            <person name="Langley C.H."/>
            <person name="Lapoint R."/>
            <person name="Lazzaro B.P."/>
            <person name="Lee S.J."/>
            <person name="Levesque L."/>
            <person name="Li R."/>
            <person name="Lin C.F."/>
            <person name="Lin M.F."/>
            <person name="Lindblad-Toh K."/>
            <person name="Llopart A."/>
            <person name="Long M."/>
            <person name="Low L."/>
            <person name="Lozovsky E."/>
            <person name="Lu J."/>
            <person name="Luo M."/>
            <person name="Machado C.A."/>
            <person name="Makalowski W."/>
            <person name="Marzo M."/>
            <person name="Matsuda M."/>
            <person name="Matzkin L."/>
            <person name="McAllister B."/>
            <person name="McBride C.S."/>
            <person name="McKernan B."/>
            <person name="McKernan K."/>
            <person name="Mendez-Lago M."/>
            <person name="Minx P."/>
            <person name="Mollenhauer M.U."/>
            <person name="Montooth K."/>
            <person name="Mount S.M."/>
            <person name="Mu X."/>
            <person name="Myers E."/>
            <person name="Negre B."/>
            <person name="Newfeld S."/>
            <person name="Nielsen R."/>
            <person name="Noor M.A."/>
            <person name="O'Grady P."/>
            <person name="Pachter L."/>
            <person name="Papaceit M."/>
            <person name="Parisi M.J."/>
            <person name="Parisi M."/>
            <person name="Parts L."/>
            <person name="Pedersen J.S."/>
            <person name="Pesole G."/>
            <person name="Phillippy A.M."/>
            <person name="Ponting C.P."/>
            <person name="Pop M."/>
            <person name="Porcelli D."/>
            <person name="Powell J.R."/>
            <person name="Prohaska S."/>
            <person name="Pruitt K."/>
            <person name="Puig M."/>
            <person name="Quesneville H."/>
            <person name="Ram K.R."/>
            <person name="Rand D."/>
            <person name="Rasmussen M.D."/>
            <person name="Reed L.K."/>
            <person name="Reenan R."/>
            <person name="Reily A."/>
            <person name="Remington K.A."/>
            <person name="Rieger T.T."/>
            <person name="Ritchie M.G."/>
            <person name="Robin C."/>
            <person name="Rogers Y.H."/>
            <person name="Rohde C."/>
            <person name="Rozas J."/>
            <person name="Rubenfield M.J."/>
            <person name="Ruiz A."/>
            <person name="Russo S."/>
            <person name="Salzberg S.L."/>
            <person name="Sanchez-Gracia A."/>
            <person name="Saranga D.J."/>
            <person name="Sato H."/>
            <person name="Schaeffer S.W."/>
            <person name="Schatz M.C."/>
            <person name="Schlenke T."/>
            <person name="Schwartz R."/>
            <person name="Segarra C."/>
            <person name="Singh R.S."/>
            <person name="Sirot L."/>
            <person name="Sirota M."/>
            <person name="Sisneros N.B."/>
            <person name="Smith C.D."/>
            <person name="Smith T.F."/>
            <person name="Spieth J."/>
            <person name="Stage D.E."/>
            <person name="Stark A."/>
            <person name="Stephan W."/>
            <person name="Strausberg R.L."/>
            <person name="Strempel S."/>
            <person name="Sturgill D."/>
            <person name="Sutton G."/>
            <person name="Sutton G.G."/>
            <person name="Tao W."/>
            <person name="Teichmann S."/>
            <person name="Tobari Y.N."/>
            <person name="Tomimura Y."/>
            <person name="Tsolas J.M."/>
            <person name="Valente V.L."/>
            <person name="Venter E."/>
            <person name="Venter J.C."/>
            <person name="Vicario S."/>
            <person name="Vieira F.G."/>
            <person name="Vilella A.J."/>
            <person name="Villasante A."/>
            <person name="Walenz B."/>
            <person name="Wang J."/>
            <person name="Wasserman M."/>
            <person name="Watts T."/>
            <person name="Wilson D."/>
            <person name="Wilson R.K."/>
            <person name="Wing R.A."/>
            <person name="Wolfner M.F."/>
            <person name="Wong A."/>
            <person name="Wong G.K."/>
            <person name="Wu C.I."/>
            <person name="Wu G."/>
            <person name="Yamamoto D."/>
            <person name="Yang H.P."/>
            <person name="Yang S.P."/>
            <person name="Yorke J.A."/>
            <person name="Yoshida K."/>
            <person name="Zdobnov E."/>
            <person name="Zhang P."/>
            <person name="Zhang Y."/>
            <person name="Zimin A.V."/>
            <person name="Baldwin J."/>
            <person name="Abdouelleil A."/>
            <person name="Abdulkadir J."/>
            <person name="Abebe A."/>
            <person name="Abera B."/>
            <person name="Abreu J."/>
            <person name="Acer S.C."/>
            <person name="Aftuck L."/>
            <person name="Alexander A."/>
            <person name="An P."/>
            <person name="Anderson E."/>
            <person name="Anderson S."/>
            <person name="Arachi H."/>
            <person name="Azer M."/>
            <person name="Bachantsang P."/>
            <person name="Barry A."/>
            <person name="Bayul T."/>
            <person name="Berlin A."/>
            <person name="Bessette D."/>
            <person name="Bloom T."/>
            <person name="Blye J."/>
            <person name="Boguslavskiy L."/>
            <person name="Bonnet C."/>
            <person name="Boukhgalter B."/>
            <person name="Bourzgui I."/>
            <person name="Brown A."/>
            <person name="Cahill P."/>
            <person name="Channer S."/>
            <person name="Cheshatsang Y."/>
            <person name="Chuda L."/>
            <person name="Citroen M."/>
            <person name="Collymore A."/>
            <person name="Cooke P."/>
            <person name="Costello M."/>
            <person name="D'Aco K."/>
            <person name="Daza R."/>
            <person name="De Haan G."/>
            <person name="DeGray S."/>
            <person name="DeMaso C."/>
            <person name="Dhargay N."/>
            <person name="Dooley K."/>
            <person name="Dooley E."/>
            <person name="Doricent M."/>
            <person name="Dorje P."/>
            <person name="Dorjee K."/>
            <person name="Dupes A."/>
            <person name="Elong R."/>
            <person name="Falk J."/>
            <person name="Farina A."/>
            <person name="Faro S."/>
            <person name="Ferguson D."/>
            <person name="Fisher S."/>
            <person name="Foley C.D."/>
            <person name="Franke A."/>
            <person name="Friedrich D."/>
            <person name="Gadbois L."/>
            <person name="Gearin G."/>
            <person name="Gearin C.R."/>
            <person name="Giannoukos G."/>
            <person name="Goode T."/>
            <person name="Graham J."/>
            <person name="Grandbois E."/>
            <person name="Grewal S."/>
            <person name="Gyaltsen K."/>
            <person name="Hafez N."/>
            <person name="Hagos B."/>
            <person name="Hall J."/>
            <person name="Henson C."/>
            <person name="Hollinger A."/>
            <person name="Honan T."/>
            <person name="Huard M.D."/>
            <person name="Hughes L."/>
            <person name="Hurhula B."/>
            <person name="Husby M.E."/>
            <person name="Kamat A."/>
            <person name="Kanga B."/>
            <person name="Kashin S."/>
            <person name="Khazanovich D."/>
            <person name="Kisner P."/>
            <person name="Lance K."/>
            <person name="Lara M."/>
            <person name="Lee W."/>
            <person name="Lennon N."/>
            <person name="Letendre F."/>
            <person name="LeVine R."/>
            <person name="Lipovsky A."/>
            <person name="Liu X."/>
            <person name="Liu J."/>
            <person name="Liu S."/>
            <person name="Lokyitsang T."/>
            <person name="Lokyitsang Y."/>
            <person name="Lubonja R."/>
            <person name="Lui A."/>
            <person name="MacDonald P."/>
            <person name="Magnisalis V."/>
            <person name="Maru K."/>
            <person name="Matthews C."/>
            <person name="McCusker W."/>
            <person name="McDonough S."/>
            <person name="Mehta T."/>
            <person name="Meldrim J."/>
            <person name="Meneus L."/>
            <person name="Mihai O."/>
            <person name="Mihalev A."/>
            <person name="Mihova T."/>
            <person name="Mittelman R."/>
            <person name="Mlenga V."/>
            <person name="Montmayeur A."/>
            <person name="Mulrain L."/>
            <person name="Navidi A."/>
            <person name="Naylor J."/>
            <person name="Negash T."/>
            <person name="Nguyen T."/>
            <person name="Nguyen N."/>
            <person name="Nicol R."/>
            <person name="Norbu C."/>
            <person name="Norbu N."/>
            <person name="Novod N."/>
            <person name="O'Neill B."/>
            <person name="Osman S."/>
            <person name="Markiewicz E."/>
            <person name="Oyono O.L."/>
            <person name="Patti C."/>
            <person name="Phunkhang P."/>
            <person name="Pierre F."/>
            <person name="Priest M."/>
            <person name="Raghuraman S."/>
            <person name="Rege F."/>
            <person name="Reyes R."/>
            <person name="Rise C."/>
            <person name="Rogov P."/>
            <person name="Ross K."/>
            <person name="Ryan E."/>
            <person name="Settipalli S."/>
            <person name="Shea T."/>
            <person name="Sherpa N."/>
            <person name="Shi L."/>
            <person name="Shih D."/>
            <person name="Sparrow T."/>
            <person name="Spaulding J."/>
            <person name="Stalker J."/>
            <person name="Stange-Thomann N."/>
            <person name="Stavropoulos S."/>
            <person name="Stone C."/>
            <person name="Strader C."/>
            <person name="Tesfaye S."/>
            <person name="Thomson T."/>
            <person name="Thoulutsang Y."/>
            <person name="Thoulutsang D."/>
            <person name="Topham K."/>
            <person name="Topping I."/>
            <person name="Tsamla T."/>
            <person name="Vassiliev H."/>
            <person name="Vo A."/>
            <person name="Wangchuk T."/>
            <person name="Wangdi T."/>
            <person name="Weiand M."/>
            <person name="Wilkinson J."/>
            <person name="Wilson A."/>
            <person name="Yadav S."/>
            <person name="Young G."/>
            <person name="Yu Q."/>
            <person name="Zembek L."/>
            <person name="Zhong D."/>
            <person name="Zimmer A."/>
            <person name="Zwirko Z."/>
            <person name="Jaffe D.B."/>
            <person name="Alvarez P."/>
            <person name="Brockman W."/>
            <person name="Butler J."/>
            <person name="Chin C."/>
            <person name="Gnerre S."/>
            <person name="Grabherr M."/>
            <person name="Kleber M."/>
            <person name="Mauceli E."/>
            <person name="MacCallum I."/>
        </authorList>
    </citation>
    <scope>NUCLEOTIDE SEQUENCE [LARGE SCALE GENOMIC DNA]</scope>
    <source>
        <strain evidence="3">Tucson 15287-2541.00</strain>
    </source>
</reference>
<dbReference type="InParanoid" id="B4K024"/>
<dbReference type="HOGENOM" id="CLU_1009237_0_0_1"/>
<sequence>MSNIMSTLAATAGCQMLSDLLRKTLLKDAVPITLLYSGLSVGTAEVWSSESFSNRIDYGMSDTIHAETCSIFSRIEEEMATMDPLFFLTIKCEQEEYEQGEEVEQANEFTTPSRSCANLGKVINPTDIMVVVGAPQPYPIPSLSELMPEEGDERFRLDLDHYRSNNQRIVEPPKEIGGVDASCQLKVLTKHCEAFIDVVIKQVSRLTSPMPDEQPLFTHGQRNIYKHKIVENTVPVPVRDMKMMSMNLRKIFLPMKSFNSTSKAVKKPKAEFLMRQ</sequence>
<accession>B4K024</accession>
<evidence type="ECO:0000313" key="2">
    <source>
        <dbReference type="EMBL" id="EDV91626.1"/>
    </source>
</evidence>
<protein>
    <submittedName>
        <fullName evidence="2">GH19687</fullName>
    </submittedName>
</protein>